<dbReference type="GeneID" id="88171823"/>
<proteinExistence type="inferred from homology"/>
<dbReference type="Proteomes" id="UP001338582">
    <property type="component" value="Chromosome 1"/>
</dbReference>
<gene>
    <name evidence="5" type="ORF">PUMCH_000755</name>
</gene>
<evidence type="ECO:0000256" key="2">
    <source>
        <dbReference type="ARBA" id="ARBA00022694"/>
    </source>
</evidence>
<dbReference type="InterPro" id="IPR024337">
    <property type="entry name" value="tRNA_splic_suSen54"/>
</dbReference>
<dbReference type="EMBL" id="CP138894">
    <property type="protein sequence ID" value="WPK23514.1"/>
    <property type="molecule type" value="Genomic_DNA"/>
</dbReference>
<dbReference type="RefSeq" id="XP_062875900.1">
    <property type="nucleotide sequence ID" value="XM_063019830.1"/>
</dbReference>
<dbReference type="Pfam" id="PF12928">
    <property type="entry name" value="tRNA_int_end_N2"/>
    <property type="match status" value="1"/>
</dbReference>
<name>A0AAX4H5J0_9ASCO</name>
<dbReference type="InterPro" id="IPR024336">
    <property type="entry name" value="tRNA_splic_suSen54_N"/>
</dbReference>
<reference evidence="5 6" key="1">
    <citation type="submission" date="2023-10" db="EMBL/GenBank/DDBJ databases">
        <title>Draft Genome Sequence of Candida saopaulonensis from a very Premature Infant with Sepsis.</title>
        <authorList>
            <person name="Ning Y."/>
            <person name="Dai R."/>
            <person name="Xiao M."/>
            <person name="Xu Y."/>
            <person name="Yan Q."/>
            <person name="Zhang L."/>
        </authorList>
    </citation>
    <scope>NUCLEOTIDE SEQUENCE [LARGE SCALE GENOMIC DNA]</scope>
    <source>
        <strain evidence="5 6">19XY460</strain>
    </source>
</reference>
<feature type="compositionally biased region" description="Basic and acidic residues" evidence="3">
    <location>
        <begin position="353"/>
        <end position="368"/>
    </location>
</feature>
<evidence type="ECO:0000259" key="4">
    <source>
        <dbReference type="Pfam" id="PF12928"/>
    </source>
</evidence>
<sequence>MAENEDVVVLENDTLAEDDVQDWSALNAGVLKIADEALPKREGKFFDQDGSNTQMERLSDARNQMYFALLHIRGHHVKLTLRAVWCPSRMMALVPHAKGSFFKDVGVAHTYKRKKKAQGMWLSPFEVVYLVERGSLVVYLGDDSVETFLENEDLALDYEPLKKLPLSHLYALALALDLDLVDQYETYALLKRLGYLILERKVEVKHEVVPTAKPKASLWERIYLSLTLTATLLFSRLYSALYFGRVHFFSFTLVYQLLRLISTYTPGPQEMSMLPPLDHRYRIMFDVWKPSPGFSKKNPPVPDFQVSVVNVSRVPFPSISVIKAMWGQVKRRPTNVDTSKSSIKPKQSSKFVSKRDERLKRKAERDSKLDPAIRSRNDYLAKKEKLLKGGSTGTQVVLAAVDTGVINFSIFNETEFSLKSDATIADLNCLESRADHGIVWNEKVVPLNKS</sequence>
<dbReference type="PANTHER" id="PTHR21027:SF1">
    <property type="entry name" value="TRNA-SPLICING ENDONUCLEASE SUBUNIT SEN54"/>
    <property type="match status" value="1"/>
</dbReference>
<dbReference type="AlphaFoldDB" id="A0AAX4H5J0"/>
<comment type="similarity">
    <text evidence="1">Belongs to the SEN54 family.</text>
</comment>
<evidence type="ECO:0000313" key="5">
    <source>
        <dbReference type="EMBL" id="WPK23514.1"/>
    </source>
</evidence>
<evidence type="ECO:0000256" key="3">
    <source>
        <dbReference type="SAM" id="MobiDB-lite"/>
    </source>
</evidence>
<feature type="region of interest" description="Disordered" evidence="3">
    <location>
        <begin position="333"/>
        <end position="368"/>
    </location>
</feature>
<protein>
    <recommendedName>
        <fullName evidence="4">tRNA-splicing endonuclease subunit Sen54 N-terminal domain-containing protein</fullName>
    </recommendedName>
</protein>
<evidence type="ECO:0000313" key="6">
    <source>
        <dbReference type="Proteomes" id="UP001338582"/>
    </source>
</evidence>
<accession>A0AAX4H5J0</accession>
<organism evidence="5 6">
    <name type="scientific">Australozyma saopauloensis</name>
    <dbReference type="NCBI Taxonomy" id="291208"/>
    <lineage>
        <taxon>Eukaryota</taxon>
        <taxon>Fungi</taxon>
        <taxon>Dikarya</taxon>
        <taxon>Ascomycota</taxon>
        <taxon>Saccharomycotina</taxon>
        <taxon>Pichiomycetes</taxon>
        <taxon>Metschnikowiaceae</taxon>
        <taxon>Australozyma</taxon>
    </lineage>
</organism>
<dbReference type="PANTHER" id="PTHR21027">
    <property type="entry name" value="TRNA-SPLICING ENDONUCLEASE SUBUNIT SEN54"/>
    <property type="match status" value="1"/>
</dbReference>
<dbReference type="GO" id="GO:0000214">
    <property type="term" value="C:tRNA-intron endonuclease complex"/>
    <property type="evidence" value="ECO:0007669"/>
    <property type="project" value="TreeGrafter"/>
</dbReference>
<feature type="compositionally biased region" description="Low complexity" evidence="3">
    <location>
        <begin position="339"/>
        <end position="350"/>
    </location>
</feature>
<dbReference type="KEGG" id="asau:88171823"/>
<keyword evidence="2" id="KW-0819">tRNA processing</keyword>
<feature type="domain" description="tRNA-splicing endonuclease subunit Sen54 N-terminal" evidence="4">
    <location>
        <begin position="68"/>
        <end position="139"/>
    </location>
</feature>
<dbReference type="GO" id="GO:0000379">
    <property type="term" value="P:tRNA-type intron splice site recognition and cleavage"/>
    <property type="evidence" value="ECO:0007669"/>
    <property type="project" value="TreeGrafter"/>
</dbReference>
<keyword evidence="6" id="KW-1185">Reference proteome</keyword>
<evidence type="ECO:0000256" key="1">
    <source>
        <dbReference type="ARBA" id="ARBA00005736"/>
    </source>
</evidence>